<keyword evidence="3" id="KW-1185">Reference proteome</keyword>
<gene>
    <name evidence="2" type="ordered locus">Sde_0231</name>
</gene>
<keyword evidence="2" id="KW-0808">Transferase</keyword>
<evidence type="ECO:0000313" key="3">
    <source>
        <dbReference type="Proteomes" id="UP000001947"/>
    </source>
</evidence>
<sequence>MNSTKKLLATAVAASTMAVAAMAPVANAEVSASVGVASTYLWRGYDLGTGTPAVSGDLNFSQNGFYTGIWGSSGDTAAGTEYDLYIGYGGEVGDFSYDVSLWSYVYPTGAGYLDDEDTAELEETNIGDLMDAVISVGYGPVALTYYGNVEGADDYSYVTLDATFDKFNVLLGSHSGDTDEATHLNVAYSYNDNLSFTLSKIVSSNDGDIDEDSGDMVEVDGDVKFVVSYSLPIGE</sequence>
<feature type="signal peptide" evidence="1">
    <location>
        <begin position="1"/>
        <end position="28"/>
    </location>
</feature>
<accession>Q21P84</accession>
<feature type="chain" id="PRO_5004200768" evidence="1">
    <location>
        <begin position="29"/>
        <end position="235"/>
    </location>
</feature>
<dbReference type="eggNOG" id="ENOG50311I2">
    <property type="taxonomic scope" value="Bacteria"/>
</dbReference>
<dbReference type="NCBIfam" id="TIGR02001">
    <property type="entry name" value="gcw_chp"/>
    <property type="match status" value="1"/>
</dbReference>
<dbReference type="GO" id="GO:0016301">
    <property type="term" value="F:kinase activity"/>
    <property type="evidence" value="ECO:0007669"/>
    <property type="project" value="UniProtKB-KW"/>
</dbReference>
<dbReference type="RefSeq" id="WP_011466719.1">
    <property type="nucleotide sequence ID" value="NC_007912.1"/>
</dbReference>
<protein>
    <submittedName>
        <fullName evidence="2">Histidine kinase</fullName>
        <ecNumber evidence="2">2.7.3.-</ecNumber>
    </submittedName>
</protein>
<evidence type="ECO:0000256" key="1">
    <source>
        <dbReference type="SAM" id="SignalP"/>
    </source>
</evidence>
<keyword evidence="1" id="KW-0732">Signal</keyword>
<dbReference type="InterPro" id="IPR010239">
    <property type="entry name" value="CHP02001"/>
</dbReference>
<dbReference type="GeneID" id="98611937"/>
<dbReference type="EC" id="2.7.3.-" evidence="2"/>
<reference evidence="2 3" key="1">
    <citation type="journal article" date="2008" name="PLoS Genet.">
        <title>Complete genome sequence of the complex carbohydrate-degrading marine bacterium, Saccharophagus degradans strain 2-40 T.</title>
        <authorList>
            <person name="Weiner R.M."/>
            <person name="Taylor L.E.II."/>
            <person name="Henrissat B."/>
            <person name="Hauser L."/>
            <person name="Land M."/>
            <person name="Coutinho P.M."/>
            <person name="Rancurel C."/>
            <person name="Saunders E.H."/>
            <person name="Longmire A.G."/>
            <person name="Zhang H."/>
            <person name="Bayer E.A."/>
            <person name="Gilbert H.J."/>
            <person name="Larimer F."/>
            <person name="Zhulin I.B."/>
            <person name="Ekborg N.A."/>
            <person name="Lamed R."/>
            <person name="Richardson P.M."/>
            <person name="Borovok I."/>
            <person name="Hutcheson S."/>
        </authorList>
    </citation>
    <scope>NUCLEOTIDE SEQUENCE [LARGE SCALE GENOMIC DNA]</scope>
    <source>
        <strain evidence="3">2-40 / ATCC 43961 / DSM 17024</strain>
    </source>
</reference>
<dbReference type="Pfam" id="PF09694">
    <property type="entry name" value="Gcw_chp"/>
    <property type="match status" value="1"/>
</dbReference>
<name>Q21P84_SACD2</name>
<dbReference type="EMBL" id="CP000282">
    <property type="protein sequence ID" value="ABD79495.1"/>
    <property type="molecule type" value="Genomic_DNA"/>
</dbReference>
<dbReference type="STRING" id="203122.Sde_0231"/>
<dbReference type="Proteomes" id="UP000001947">
    <property type="component" value="Chromosome"/>
</dbReference>
<organism evidence="2 3">
    <name type="scientific">Saccharophagus degradans (strain 2-40 / ATCC 43961 / DSM 17024)</name>
    <dbReference type="NCBI Taxonomy" id="203122"/>
    <lineage>
        <taxon>Bacteria</taxon>
        <taxon>Pseudomonadati</taxon>
        <taxon>Pseudomonadota</taxon>
        <taxon>Gammaproteobacteria</taxon>
        <taxon>Cellvibrionales</taxon>
        <taxon>Cellvibrionaceae</taxon>
        <taxon>Saccharophagus</taxon>
    </lineage>
</organism>
<dbReference type="HOGENOM" id="CLU_074587_1_0_6"/>
<keyword evidence="2" id="KW-0418">Kinase</keyword>
<dbReference type="OrthoDB" id="9793561at2"/>
<proteinExistence type="predicted"/>
<dbReference type="KEGG" id="sde:Sde_0231"/>
<evidence type="ECO:0000313" key="2">
    <source>
        <dbReference type="EMBL" id="ABD79495.1"/>
    </source>
</evidence>
<dbReference type="AlphaFoldDB" id="Q21P84"/>